<evidence type="ECO:0000313" key="4">
    <source>
        <dbReference type="Proteomes" id="UP001055167"/>
    </source>
</evidence>
<reference evidence="3" key="2">
    <citation type="submission" date="2021-08" db="EMBL/GenBank/DDBJ databases">
        <authorList>
            <person name="Tani A."/>
            <person name="Ola A."/>
            <person name="Ogura Y."/>
            <person name="Katsura K."/>
            <person name="Hayashi T."/>
        </authorList>
    </citation>
    <scope>NUCLEOTIDE SEQUENCE</scope>
    <source>
        <strain evidence="3">KCTC 52305</strain>
    </source>
</reference>
<evidence type="ECO:0000313" key="3">
    <source>
        <dbReference type="EMBL" id="GJD48299.1"/>
    </source>
</evidence>
<protein>
    <recommendedName>
        <fullName evidence="5">Sulfatase N-terminal domain-containing protein</fullName>
    </recommendedName>
</protein>
<sequence length="158" mass="16041">MIQTARHPIVRLTVAGLLLTASVAAAEGFRGAPAAGPTSPASGLAGSAKPYADRVPPTAFAPDSRDLVLVTLEDLLFDPAALAEAGAPARQARRGRRDCGTRPDGDARCVAGLLPGTVPGVEPAPGPGTVEERPAPGVSRLVRAPGKFAEAAPLRTLR</sequence>
<feature type="region of interest" description="Disordered" evidence="1">
    <location>
        <begin position="85"/>
        <end position="104"/>
    </location>
</feature>
<dbReference type="Proteomes" id="UP001055167">
    <property type="component" value="Unassembled WGS sequence"/>
</dbReference>
<evidence type="ECO:0000256" key="2">
    <source>
        <dbReference type="SAM" id="SignalP"/>
    </source>
</evidence>
<keyword evidence="2" id="KW-0732">Signal</keyword>
<proteinExistence type="predicted"/>
<feature type="signal peptide" evidence="2">
    <location>
        <begin position="1"/>
        <end position="26"/>
    </location>
</feature>
<accession>A0ABQ4QST7</accession>
<gene>
    <name evidence="3" type="ORF">OPKNFCMD_1016</name>
</gene>
<dbReference type="EMBL" id="BPQH01000003">
    <property type="protein sequence ID" value="GJD48299.1"/>
    <property type="molecule type" value="Genomic_DNA"/>
</dbReference>
<feature type="chain" id="PRO_5045748983" description="Sulfatase N-terminal domain-containing protein" evidence="2">
    <location>
        <begin position="27"/>
        <end position="158"/>
    </location>
</feature>
<feature type="region of interest" description="Disordered" evidence="1">
    <location>
        <begin position="114"/>
        <end position="138"/>
    </location>
</feature>
<reference evidence="3" key="1">
    <citation type="journal article" date="2021" name="Front. Microbiol.">
        <title>Comprehensive Comparative Genomics and Phenotyping of Methylobacterium Species.</title>
        <authorList>
            <person name="Alessa O."/>
            <person name="Ogura Y."/>
            <person name="Fujitani Y."/>
            <person name="Takami H."/>
            <person name="Hayashi T."/>
            <person name="Sahin N."/>
            <person name="Tani A."/>
        </authorList>
    </citation>
    <scope>NUCLEOTIDE SEQUENCE</scope>
    <source>
        <strain evidence="3">KCTC 52305</strain>
    </source>
</reference>
<name>A0ABQ4QST7_9HYPH</name>
<evidence type="ECO:0000256" key="1">
    <source>
        <dbReference type="SAM" id="MobiDB-lite"/>
    </source>
</evidence>
<keyword evidence="4" id="KW-1185">Reference proteome</keyword>
<comment type="caution">
    <text evidence="3">The sequence shown here is derived from an EMBL/GenBank/DDBJ whole genome shotgun (WGS) entry which is preliminary data.</text>
</comment>
<dbReference type="RefSeq" id="WP_128564642.1">
    <property type="nucleotide sequence ID" value="NZ_BPQH01000003.1"/>
</dbReference>
<evidence type="ECO:0008006" key="5">
    <source>
        <dbReference type="Google" id="ProtNLM"/>
    </source>
</evidence>
<organism evidence="3 4">
    <name type="scientific">Methylobacterium crusticola</name>
    <dbReference type="NCBI Taxonomy" id="1697972"/>
    <lineage>
        <taxon>Bacteria</taxon>
        <taxon>Pseudomonadati</taxon>
        <taxon>Pseudomonadota</taxon>
        <taxon>Alphaproteobacteria</taxon>
        <taxon>Hyphomicrobiales</taxon>
        <taxon>Methylobacteriaceae</taxon>
        <taxon>Methylobacterium</taxon>
    </lineage>
</organism>